<protein>
    <recommendedName>
        <fullName evidence="1">DNA-directed DNA polymerase</fullName>
        <ecNumber evidence="1">2.7.7.7</ecNumber>
    </recommendedName>
</protein>
<dbReference type="GO" id="GO:0003887">
    <property type="term" value="F:DNA-directed DNA polymerase activity"/>
    <property type="evidence" value="ECO:0007669"/>
    <property type="project" value="UniProtKB-KW"/>
</dbReference>
<gene>
    <name evidence="4" type="ORF">HELGO_WM17275</name>
</gene>
<reference evidence="4" key="1">
    <citation type="submission" date="2020-01" db="EMBL/GenBank/DDBJ databases">
        <authorList>
            <person name="Meier V. D."/>
            <person name="Meier V D."/>
        </authorList>
    </citation>
    <scope>NUCLEOTIDE SEQUENCE</scope>
    <source>
        <strain evidence="4">HLG_WM_MAG_07</strain>
    </source>
</reference>
<evidence type="ECO:0000256" key="3">
    <source>
        <dbReference type="ARBA" id="ARBA00049244"/>
    </source>
</evidence>
<proteinExistence type="predicted"/>
<dbReference type="Gene3D" id="3.40.50.300">
    <property type="entry name" value="P-loop containing nucleotide triphosphate hydrolases"/>
    <property type="match status" value="1"/>
</dbReference>
<name>A0A6S6TRY3_9GAMM</name>
<comment type="catalytic activity">
    <reaction evidence="3">
        <text>DNA(n) + a 2'-deoxyribonucleoside 5'-triphosphate = DNA(n+1) + diphosphate</text>
        <dbReference type="Rhea" id="RHEA:22508"/>
        <dbReference type="Rhea" id="RHEA-COMP:17339"/>
        <dbReference type="Rhea" id="RHEA-COMP:17340"/>
        <dbReference type="ChEBI" id="CHEBI:33019"/>
        <dbReference type="ChEBI" id="CHEBI:61560"/>
        <dbReference type="ChEBI" id="CHEBI:173112"/>
        <dbReference type="EC" id="2.7.7.7"/>
    </reaction>
</comment>
<dbReference type="PANTHER" id="PTHR11669:SF8">
    <property type="entry name" value="DNA POLYMERASE III SUBUNIT DELTA"/>
    <property type="match status" value="1"/>
</dbReference>
<keyword evidence="4" id="KW-0548">Nucleotidyltransferase</keyword>
<evidence type="ECO:0000313" key="4">
    <source>
        <dbReference type="EMBL" id="CAA6817469.1"/>
    </source>
</evidence>
<dbReference type="PANTHER" id="PTHR11669">
    <property type="entry name" value="REPLICATION FACTOR C / DNA POLYMERASE III GAMMA-TAU SUBUNIT"/>
    <property type="match status" value="1"/>
</dbReference>
<organism evidence="4">
    <name type="scientific">uncultured Thiotrichaceae bacterium</name>
    <dbReference type="NCBI Taxonomy" id="298394"/>
    <lineage>
        <taxon>Bacteria</taxon>
        <taxon>Pseudomonadati</taxon>
        <taxon>Pseudomonadota</taxon>
        <taxon>Gammaproteobacteria</taxon>
        <taxon>Thiotrichales</taxon>
        <taxon>Thiotrichaceae</taxon>
        <taxon>environmental samples</taxon>
    </lineage>
</organism>
<keyword evidence="4" id="KW-0808">Transferase</keyword>
<keyword evidence="2" id="KW-0239">DNA-directed DNA polymerase</keyword>
<dbReference type="AlphaFoldDB" id="A0A6S6TRY3"/>
<dbReference type="InterPro" id="IPR050238">
    <property type="entry name" value="DNA_Rep/Repair_Clamp_Loader"/>
</dbReference>
<dbReference type="GO" id="GO:0009360">
    <property type="term" value="C:DNA polymerase III complex"/>
    <property type="evidence" value="ECO:0007669"/>
    <property type="project" value="TreeGrafter"/>
</dbReference>
<dbReference type="EMBL" id="CACVAY010000083">
    <property type="protein sequence ID" value="CAA6817469.1"/>
    <property type="molecule type" value="Genomic_DNA"/>
</dbReference>
<evidence type="ECO:0000256" key="1">
    <source>
        <dbReference type="ARBA" id="ARBA00012417"/>
    </source>
</evidence>
<dbReference type="GO" id="GO:0006261">
    <property type="term" value="P:DNA-templated DNA replication"/>
    <property type="evidence" value="ECO:0007669"/>
    <property type="project" value="TreeGrafter"/>
</dbReference>
<dbReference type="EC" id="2.7.7.7" evidence="1"/>
<evidence type="ECO:0000256" key="2">
    <source>
        <dbReference type="ARBA" id="ARBA00022932"/>
    </source>
</evidence>
<sequence>MNIYPWQGQSWRQLQGLRTQGRMPHAIIVSGLTGTGVNDFVHTFANSLLCTHPDIQGFACGECASCHVRQSGAHPDYSLLGVPEGKKQIPIDNVRSLNAHMTLSRSYSDYRVALVTPAEAMNQYSANSLLKTLEEPSPDSVMLLMTHKFSGLLPTIRSRCVHYVLDTPTEKQSLEWLSAQETKNDPKLLLATANNKPLTALSFDGDKDVLAKKAEFAHDLMNIMQANESIVGLGEKWQKYSFEQLLVWQIHWLETAIRTVHLQPERMPNKLIAQLLSKNPKVDTLWQHYDLLLQFRRLTDHPLNQQSFGEHMLSLWHQYSVSMT</sequence>
<dbReference type="SUPFAM" id="SSF52540">
    <property type="entry name" value="P-loop containing nucleoside triphosphate hydrolases"/>
    <property type="match status" value="1"/>
</dbReference>
<accession>A0A6S6TRY3</accession>
<dbReference type="InterPro" id="IPR027417">
    <property type="entry name" value="P-loop_NTPase"/>
</dbReference>
<dbReference type="Pfam" id="PF13177">
    <property type="entry name" value="DNA_pol3_delta2"/>
    <property type="match status" value="1"/>
</dbReference>